<protein>
    <submittedName>
        <fullName evidence="1">Uncharacterized protein</fullName>
    </submittedName>
</protein>
<evidence type="ECO:0000313" key="1">
    <source>
        <dbReference type="EMBL" id="GGD42128.1"/>
    </source>
</evidence>
<keyword evidence="2" id="KW-1185">Reference proteome</keyword>
<name>A0ABQ1QRA7_9RHOB</name>
<dbReference type="RefSeq" id="WP_188528697.1">
    <property type="nucleotide sequence ID" value="NZ_BMGI01000004.1"/>
</dbReference>
<sequence>MSEIEELKREISELREELESLKTVVPKWIKDDRRRLVIIENFLSFLTDRPLNALFKNFGLWAQDEDERLDQADQELLEKLERGWNHEKSDSAKRKLLPSPPGNFERLRRLLL</sequence>
<proteinExistence type="predicted"/>
<organism evidence="1 2">
    <name type="scientific">Sinisalibacter lacisalsi</name>
    <dbReference type="NCBI Taxonomy" id="1526570"/>
    <lineage>
        <taxon>Bacteria</taxon>
        <taxon>Pseudomonadati</taxon>
        <taxon>Pseudomonadota</taxon>
        <taxon>Alphaproteobacteria</taxon>
        <taxon>Rhodobacterales</taxon>
        <taxon>Roseobacteraceae</taxon>
        <taxon>Sinisalibacter</taxon>
    </lineage>
</organism>
<evidence type="ECO:0000313" key="2">
    <source>
        <dbReference type="Proteomes" id="UP000617355"/>
    </source>
</evidence>
<gene>
    <name evidence="1" type="ORF">GCM10011358_27510</name>
</gene>
<dbReference type="EMBL" id="BMGI01000004">
    <property type="protein sequence ID" value="GGD42128.1"/>
    <property type="molecule type" value="Genomic_DNA"/>
</dbReference>
<dbReference type="Proteomes" id="UP000617355">
    <property type="component" value="Unassembled WGS sequence"/>
</dbReference>
<accession>A0ABQ1QRA7</accession>
<reference evidence="2" key="1">
    <citation type="journal article" date="2019" name="Int. J. Syst. Evol. Microbiol.">
        <title>The Global Catalogue of Microorganisms (GCM) 10K type strain sequencing project: providing services to taxonomists for standard genome sequencing and annotation.</title>
        <authorList>
            <consortium name="The Broad Institute Genomics Platform"/>
            <consortium name="The Broad Institute Genome Sequencing Center for Infectious Disease"/>
            <person name="Wu L."/>
            <person name="Ma J."/>
        </authorList>
    </citation>
    <scope>NUCLEOTIDE SEQUENCE [LARGE SCALE GENOMIC DNA]</scope>
    <source>
        <strain evidence="2">CGMCC 1.12922</strain>
    </source>
</reference>
<comment type="caution">
    <text evidence="1">The sequence shown here is derived from an EMBL/GenBank/DDBJ whole genome shotgun (WGS) entry which is preliminary data.</text>
</comment>